<dbReference type="Proteomes" id="UP000430508">
    <property type="component" value="Chromosome"/>
</dbReference>
<comment type="pathway">
    <text evidence="7">Cell wall biogenesis; peptidoglycan biosynthesis.</text>
</comment>
<dbReference type="InterPro" id="IPR018480">
    <property type="entry name" value="PNAcMuramoyl-5peptid_Trfase_CS"/>
</dbReference>
<keyword evidence="7 9" id="KW-0479">Metal-binding</keyword>
<dbReference type="PROSITE" id="PS01348">
    <property type="entry name" value="MRAY_2"/>
    <property type="match status" value="1"/>
</dbReference>
<name>A0A857DIS9_9FIRM</name>
<dbReference type="NCBIfam" id="TIGR00445">
    <property type="entry name" value="mraY"/>
    <property type="match status" value="1"/>
</dbReference>
<keyword evidence="4 7" id="KW-0812">Transmembrane</keyword>
<feature type="transmembrane region" description="Helical" evidence="7">
    <location>
        <begin position="48"/>
        <end position="70"/>
    </location>
</feature>
<dbReference type="AlphaFoldDB" id="A0A857DIS9"/>
<dbReference type="PANTHER" id="PTHR22926">
    <property type="entry name" value="PHOSPHO-N-ACETYLMURAMOYL-PENTAPEPTIDE-TRANSFERASE"/>
    <property type="match status" value="1"/>
</dbReference>
<dbReference type="RefSeq" id="WP_019226180.1">
    <property type="nucleotide sequence ID" value="NZ_CP046996.1"/>
</dbReference>
<comment type="function">
    <text evidence="7">Catalyzes the initial step of the lipid cycle reactions in the biosynthesis of the cell wall peptidoglycan: transfers peptidoglycan precursor phospho-MurNAc-pentapeptide from UDP-MurNAc-pentapeptide onto the lipid carrier undecaprenyl phosphate, yielding undecaprenyl-pyrophosphoryl-MurNAc-pentapeptide, known as lipid I.</text>
</comment>
<dbReference type="InterPro" id="IPR000715">
    <property type="entry name" value="Glycosyl_transferase_4"/>
</dbReference>
<comment type="cofactor">
    <cofactor evidence="7 9">
        <name>Mg(2+)</name>
        <dbReference type="ChEBI" id="CHEBI:18420"/>
    </cofactor>
</comment>
<keyword evidence="7 9" id="KW-0460">Magnesium</keyword>
<keyword evidence="7" id="KW-0573">Peptidoglycan synthesis</keyword>
<evidence type="ECO:0000313" key="10">
    <source>
        <dbReference type="EMBL" id="QHA01194.1"/>
    </source>
</evidence>
<dbReference type="CDD" id="cd06852">
    <property type="entry name" value="GT_MraY"/>
    <property type="match status" value="1"/>
</dbReference>
<dbReference type="GO" id="GO:0046872">
    <property type="term" value="F:metal ion binding"/>
    <property type="evidence" value="ECO:0007669"/>
    <property type="project" value="UniProtKB-KW"/>
</dbReference>
<dbReference type="UniPathway" id="UPA00219"/>
<keyword evidence="7" id="KW-1003">Cell membrane</keyword>
<dbReference type="EC" id="2.7.8.13" evidence="7 8"/>
<dbReference type="GO" id="GO:0008360">
    <property type="term" value="P:regulation of cell shape"/>
    <property type="evidence" value="ECO:0007669"/>
    <property type="project" value="UniProtKB-KW"/>
</dbReference>
<evidence type="ECO:0000256" key="2">
    <source>
        <dbReference type="ARBA" id="ARBA00005583"/>
    </source>
</evidence>
<dbReference type="GO" id="GO:0005886">
    <property type="term" value="C:plasma membrane"/>
    <property type="evidence" value="ECO:0007669"/>
    <property type="project" value="UniProtKB-SubCell"/>
</dbReference>
<comment type="catalytic activity">
    <reaction evidence="7">
        <text>UDP-N-acetyl-alpha-D-muramoyl-L-alanyl-gamma-D-glutamyl-meso-2,6-diaminopimeloyl-D-alanyl-D-alanine + di-trans,octa-cis-undecaprenyl phosphate = di-trans,octa-cis-undecaprenyl diphospho-N-acetyl-alpha-D-muramoyl-L-alanyl-D-glutamyl-meso-2,6-diaminopimeloyl-D-alanyl-D-alanine + UMP</text>
        <dbReference type="Rhea" id="RHEA:28386"/>
        <dbReference type="ChEBI" id="CHEBI:57865"/>
        <dbReference type="ChEBI" id="CHEBI:60392"/>
        <dbReference type="ChEBI" id="CHEBI:61386"/>
        <dbReference type="ChEBI" id="CHEBI:61387"/>
        <dbReference type="EC" id="2.7.8.13"/>
    </reaction>
</comment>
<reference evidence="10 11" key="1">
    <citation type="submission" date="2019-12" db="EMBL/GenBank/DDBJ databases">
        <title>Sequence classification of anaerobic respiratory reductive dehalogenases: First we see many, then we see few.</title>
        <authorList>
            <person name="Molenda O."/>
            <person name="Puentes Jacome L.A."/>
            <person name="Cao X."/>
            <person name="Nesbo C.L."/>
            <person name="Tang S."/>
            <person name="Morson N."/>
            <person name="Patron J."/>
            <person name="Lomheim L."/>
            <person name="Wishart D.S."/>
            <person name="Edwards E.A."/>
        </authorList>
    </citation>
    <scope>NUCLEOTIDE SEQUENCE [LARGE SCALE GENOMIC DNA]</scope>
    <source>
        <strain evidence="10 11">12DCA</strain>
    </source>
</reference>
<evidence type="ECO:0000313" key="11">
    <source>
        <dbReference type="Proteomes" id="UP000430508"/>
    </source>
</evidence>
<feature type="binding site" evidence="9">
    <location>
        <position position="169"/>
    </location>
    <ligand>
        <name>Mg(2+)</name>
        <dbReference type="ChEBI" id="CHEBI:18420"/>
    </ligand>
</feature>
<keyword evidence="3 7" id="KW-0808">Transferase</keyword>
<feature type="transmembrane region" description="Helical" evidence="7">
    <location>
        <begin position="177"/>
        <end position="197"/>
    </location>
</feature>
<keyword evidence="5 7" id="KW-1133">Transmembrane helix</keyword>
<keyword evidence="7" id="KW-0131">Cell cycle</keyword>
<dbReference type="GO" id="GO:0051301">
    <property type="term" value="P:cell division"/>
    <property type="evidence" value="ECO:0007669"/>
    <property type="project" value="UniProtKB-KW"/>
</dbReference>
<gene>
    <name evidence="7" type="primary">mraY</name>
    <name evidence="10" type="ORF">GQ588_11385</name>
</gene>
<evidence type="ECO:0000256" key="7">
    <source>
        <dbReference type="HAMAP-Rule" id="MF_00038"/>
    </source>
</evidence>
<comment type="similarity">
    <text evidence="2 7">Belongs to the glycosyltransferase 4 family. MraY subfamily.</text>
</comment>
<feature type="transmembrane region" description="Helical" evidence="7">
    <location>
        <begin position="236"/>
        <end position="255"/>
    </location>
</feature>
<dbReference type="HAMAP" id="MF_00038">
    <property type="entry name" value="MraY"/>
    <property type="match status" value="1"/>
</dbReference>
<dbReference type="InterPro" id="IPR003524">
    <property type="entry name" value="PNAcMuramoyl-5peptid_Trfase"/>
</dbReference>
<evidence type="ECO:0000256" key="5">
    <source>
        <dbReference type="ARBA" id="ARBA00022989"/>
    </source>
</evidence>
<proteinExistence type="inferred from homology"/>
<feature type="transmembrane region" description="Helical" evidence="7">
    <location>
        <begin position="114"/>
        <end position="132"/>
    </location>
</feature>
<keyword evidence="7" id="KW-0961">Cell wall biogenesis/degradation</keyword>
<comment type="subcellular location">
    <subcellularLocation>
        <location evidence="7">Cell membrane</location>
        <topology evidence="7">Multi-pass membrane protein</topology>
    </subcellularLocation>
    <subcellularLocation>
        <location evidence="1">Membrane</location>
        <topology evidence="1">Multi-pass membrane protein</topology>
    </subcellularLocation>
</comment>
<sequence length="335" mass="35600">MTEKIYLAAGIALLVSLLAGPFLIPVLRTLKFGQSIRADGPKRHLAKAGTPTIGGLIFLIGITAGVLIIAEKPYSPGIITMLLVTLGFGLLGFLDDFLKVIRKQNLGLRAWQKLTGQILLAVILVGVSTLYLGRGTAVELPFTALEIDLGIFYYPLVILIVVYMSNAVNLTDGLDGLAAGCTVISAVGYVGIAYLAARTGFIDGIDVSSSDLAVFAAAIAGGCLGFLRFNIHPARIFMGDCGSLALGGALAAVSVLSKSEFVLLILGGVFVLEGLSVVFQVVSFQTRGKRIFRMSPVHHHFELGGWSEKKVVRVFWLAAAIFTLIGVSAFWLMIN</sequence>
<evidence type="ECO:0000256" key="6">
    <source>
        <dbReference type="ARBA" id="ARBA00023136"/>
    </source>
</evidence>
<dbReference type="GO" id="GO:0009252">
    <property type="term" value="P:peptidoglycan biosynthetic process"/>
    <property type="evidence" value="ECO:0007669"/>
    <property type="project" value="UniProtKB-UniRule"/>
</dbReference>
<accession>A0A857DIS9</accession>
<evidence type="ECO:0000256" key="3">
    <source>
        <dbReference type="ARBA" id="ARBA00022679"/>
    </source>
</evidence>
<keyword evidence="6 7" id="KW-0472">Membrane</keyword>
<evidence type="ECO:0000256" key="9">
    <source>
        <dbReference type="PIRSR" id="PIRSR600715-1"/>
    </source>
</evidence>
<feature type="binding site" evidence="9">
    <location>
        <position position="240"/>
    </location>
    <ligand>
        <name>Mg(2+)</name>
        <dbReference type="ChEBI" id="CHEBI:18420"/>
    </ligand>
</feature>
<feature type="transmembrane region" description="Helical" evidence="7">
    <location>
        <begin position="6"/>
        <end position="27"/>
    </location>
</feature>
<dbReference type="EMBL" id="CP046996">
    <property type="protein sequence ID" value="QHA01194.1"/>
    <property type="molecule type" value="Genomic_DNA"/>
</dbReference>
<dbReference type="PANTHER" id="PTHR22926:SF5">
    <property type="entry name" value="PHOSPHO-N-ACETYLMURAMOYL-PENTAPEPTIDE-TRANSFERASE HOMOLOG"/>
    <property type="match status" value="1"/>
</dbReference>
<feature type="transmembrane region" description="Helical" evidence="7">
    <location>
        <begin position="314"/>
        <end position="334"/>
    </location>
</feature>
<organism evidence="10 11">
    <name type="scientific">Dehalobacter restrictus</name>
    <dbReference type="NCBI Taxonomy" id="55583"/>
    <lineage>
        <taxon>Bacteria</taxon>
        <taxon>Bacillati</taxon>
        <taxon>Bacillota</taxon>
        <taxon>Clostridia</taxon>
        <taxon>Eubacteriales</taxon>
        <taxon>Desulfitobacteriaceae</taxon>
        <taxon>Dehalobacter</taxon>
    </lineage>
</organism>
<feature type="transmembrane region" description="Helical" evidence="7">
    <location>
        <begin position="76"/>
        <end position="94"/>
    </location>
</feature>
<feature type="transmembrane region" description="Helical" evidence="7">
    <location>
        <begin position="261"/>
        <end position="284"/>
    </location>
</feature>
<keyword evidence="7" id="KW-0132">Cell division</keyword>
<dbReference type="GO" id="GO:0008963">
    <property type="term" value="F:phospho-N-acetylmuramoyl-pentapeptide-transferase activity"/>
    <property type="evidence" value="ECO:0007669"/>
    <property type="project" value="UniProtKB-UniRule"/>
</dbReference>
<evidence type="ECO:0000256" key="4">
    <source>
        <dbReference type="ARBA" id="ARBA00022692"/>
    </source>
</evidence>
<dbReference type="GO" id="GO:0071555">
    <property type="term" value="P:cell wall organization"/>
    <property type="evidence" value="ECO:0007669"/>
    <property type="project" value="UniProtKB-KW"/>
</dbReference>
<protein>
    <recommendedName>
        <fullName evidence="7 8">Phospho-N-acetylmuramoyl-pentapeptide-transferase</fullName>
        <ecNumber evidence="7 8">2.7.8.13</ecNumber>
    </recommendedName>
    <alternativeName>
        <fullName evidence="7">UDP-MurNAc-pentapeptide phosphotransferase</fullName>
    </alternativeName>
</protein>
<feature type="transmembrane region" description="Helical" evidence="7">
    <location>
        <begin position="152"/>
        <end position="170"/>
    </location>
</feature>
<evidence type="ECO:0000256" key="1">
    <source>
        <dbReference type="ARBA" id="ARBA00004141"/>
    </source>
</evidence>
<keyword evidence="7" id="KW-0133">Cell shape</keyword>
<evidence type="ECO:0000256" key="8">
    <source>
        <dbReference type="NCBIfam" id="TIGR00445"/>
    </source>
</evidence>
<dbReference type="Pfam" id="PF00953">
    <property type="entry name" value="Glycos_transf_4"/>
    <property type="match status" value="1"/>
</dbReference>
<feature type="transmembrane region" description="Helical" evidence="7">
    <location>
        <begin position="212"/>
        <end position="229"/>
    </location>
</feature>